<feature type="region of interest" description="Disordered" evidence="1">
    <location>
        <begin position="106"/>
        <end position="135"/>
    </location>
</feature>
<comment type="caution">
    <text evidence="2">The sequence shown here is derived from an EMBL/GenBank/DDBJ whole genome shotgun (WGS) entry which is preliminary data.</text>
</comment>
<protein>
    <submittedName>
        <fullName evidence="2">Uncharacterized protein</fullName>
    </submittedName>
</protein>
<evidence type="ECO:0000313" key="3">
    <source>
        <dbReference type="Proteomes" id="UP000813824"/>
    </source>
</evidence>
<organism evidence="2 3">
    <name type="scientific">Cristinia sonorae</name>
    <dbReference type="NCBI Taxonomy" id="1940300"/>
    <lineage>
        <taxon>Eukaryota</taxon>
        <taxon>Fungi</taxon>
        <taxon>Dikarya</taxon>
        <taxon>Basidiomycota</taxon>
        <taxon>Agaricomycotina</taxon>
        <taxon>Agaricomycetes</taxon>
        <taxon>Agaricomycetidae</taxon>
        <taxon>Agaricales</taxon>
        <taxon>Pleurotineae</taxon>
        <taxon>Stephanosporaceae</taxon>
        <taxon>Cristinia</taxon>
    </lineage>
</organism>
<feature type="compositionally biased region" description="Polar residues" evidence="1">
    <location>
        <begin position="118"/>
        <end position="132"/>
    </location>
</feature>
<gene>
    <name evidence="2" type="ORF">BXZ70DRAFT_496426</name>
</gene>
<accession>A0A8K0XLG3</accession>
<keyword evidence="3" id="KW-1185">Reference proteome</keyword>
<name>A0A8K0XLG3_9AGAR</name>
<proteinExistence type="predicted"/>
<dbReference type="EMBL" id="JAEVFJ010000038">
    <property type="protein sequence ID" value="KAH8089909.1"/>
    <property type="molecule type" value="Genomic_DNA"/>
</dbReference>
<evidence type="ECO:0000256" key="1">
    <source>
        <dbReference type="SAM" id="MobiDB-lite"/>
    </source>
</evidence>
<dbReference type="OrthoDB" id="2340858at2759"/>
<dbReference type="AlphaFoldDB" id="A0A8K0XLG3"/>
<reference evidence="2" key="1">
    <citation type="journal article" date="2021" name="New Phytol.">
        <title>Evolutionary innovations through gain and loss of genes in the ectomycorrhizal Boletales.</title>
        <authorList>
            <person name="Wu G."/>
            <person name="Miyauchi S."/>
            <person name="Morin E."/>
            <person name="Kuo A."/>
            <person name="Drula E."/>
            <person name="Varga T."/>
            <person name="Kohler A."/>
            <person name="Feng B."/>
            <person name="Cao Y."/>
            <person name="Lipzen A."/>
            <person name="Daum C."/>
            <person name="Hundley H."/>
            <person name="Pangilinan J."/>
            <person name="Johnson J."/>
            <person name="Barry K."/>
            <person name="LaButti K."/>
            <person name="Ng V."/>
            <person name="Ahrendt S."/>
            <person name="Min B."/>
            <person name="Choi I.G."/>
            <person name="Park H."/>
            <person name="Plett J.M."/>
            <person name="Magnuson J."/>
            <person name="Spatafora J.W."/>
            <person name="Nagy L.G."/>
            <person name="Henrissat B."/>
            <person name="Grigoriev I.V."/>
            <person name="Yang Z.L."/>
            <person name="Xu J."/>
            <person name="Martin F.M."/>
        </authorList>
    </citation>
    <scope>NUCLEOTIDE SEQUENCE</scope>
    <source>
        <strain evidence="2">KKN 215</strain>
    </source>
</reference>
<dbReference type="Proteomes" id="UP000813824">
    <property type="component" value="Unassembled WGS sequence"/>
</dbReference>
<sequence length="631" mass="71419">MPKVTLNDIATSIRDLEVVWYSLWVRAWVGEDPLFVPLNNSANKQETWFSESLGEEFRRQFKANGFLVREDYRQGLDDIAHYYTTATFREDSLLPNSPSSFIPLTPSPSSPTILYPMTPNTTSPRSPLNSPTKPDRRRGDYLLRLGRHSSLALTDTHVARHDCAGGVLVSGQAEIGKTIFLAFLLLMRLRAHLPTIWIDNPDYLIYFNHNGVHEIQLSRLDPAAKWRIFPLPNTWVLCDSNYGLAKPPSKMLALDLFTVIAGSSHLDWSRNLAASSGIVSKWFMQPWETSELMAAQPSWRTLITAEDIQKFCAIFGTAPGMVRRNAEIQQSYENLMQDLTAPMTSEALETIVEDVVGSNVQSAIASGVFKIVPCRDRTKCRVDLVSKDILKHIYHRCLIKQPNKVLAIFRSLSFAYDRFAPCLSGFLLEKIYHNVFLRGVQTAIYPLGTVRNPDGSACNRWRPQPYDTESDRTKCYLTVSAGTRLSRFITAPVSSPRVWSIHKRPNHKTISPVQSVPFYMADLVTLHHPLHRSGYFLPDGTMRASADSFVLNLKDMEAVVFQVAMDDVHRVEALGFVMLRNLGVLKIVYVAVVPKGRHVEFVVDERVDKEELVDEQYMVELDAQQLTSVFP</sequence>
<evidence type="ECO:0000313" key="2">
    <source>
        <dbReference type="EMBL" id="KAH8089909.1"/>
    </source>
</evidence>